<dbReference type="Gene3D" id="1.10.8.500">
    <property type="entry name" value="HAMP domain in histidine kinase"/>
    <property type="match status" value="1"/>
</dbReference>
<dbReference type="Pfam" id="PF12729">
    <property type="entry name" value="4HB_MCP_1"/>
    <property type="match status" value="1"/>
</dbReference>
<comment type="similarity">
    <text evidence="4">Belongs to the methyl-accepting chemotaxis (MCP) protein family.</text>
</comment>
<dbReference type="Proteomes" id="UP000253817">
    <property type="component" value="Unassembled WGS sequence"/>
</dbReference>
<evidence type="ECO:0000259" key="8">
    <source>
        <dbReference type="PROSITE" id="PS50885"/>
    </source>
</evidence>
<dbReference type="SMART" id="SM00304">
    <property type="entry name" value="HAMP"/>
    <property type="match status" value="1"/>
</dbReference>
<evidence type="ECO:0000256" key="4">
    <source>
        <dbReference type="ARBA" id="ARBA00029447"/>
    </source>
</evidence>
<reference evidence="12" key="2">
    <citation type="submission" date="2018-05" db="EMBL/GenBank/DDBJ databases">
        <title>Genome Sequencing of selected type strains of the family Eggerthellaceae.</title>
        <authorList>
            <person name="Danylec N."/>
            <person name="Stoll D.A."/>
            <person name="Doetsch A."/>
            <person name="Huch M."/>
        </authorList>
    </citation>
    <scope>NUCLEOTIDE SEQUENCE [LARGE SCALE GENOMIC DNA]</scope>
    <source>
        <strain evidence="12">DSM 16107</strain>
    </source>
</reference>
<dbReference type="Pfam" id="PF00015">
    <property type="entry name" value="MCPsignal"/>
    <property type="match status" value="1"/>
</dbReference>
<dbReference type="Proteomes" id="UP000270112">
    <property type="component" value="Unassembled WGS sequence"/>
</dbReference>
<keyword evidence="11" id="KW-1185">Reference proteome</keyword>
<proteinExistence type="inferred from homology"/>
<reference evidence="10" key="3">
    <citation type="journal article" date="2019" name="Microbiol. Resour. Announc.">
        <title>Draft Genome Sequences of Type Strains of Gordonibacter faecihominis, Paraeggerthella hongkongensis, Parvibacter caecicola,Slackia equolifaciens, Slackia faecicanis, and Slackia isoflavoniconvertens.</title>
        <authorList>
            <person name="Danylec N."/>
            <person name="Stoll D.A."/>
            <person name="Dotsch A."/>
            <person name="Huch M."/>
        </authorList>
    </citation>
    <scope>NUCLEOTIDE SEQUENCE</scope>
    <source>
        <strain evidence="10">DSM 16107</strain>
    </source>
</reference>
<dbReference type="InterPro" id="IPR004090">
    <property type="entry name" value="Chemotax_Me-accpt_rcpt"/>
</dbReference>
<keyword evidence="5" id="KW-0807">Transducer</keyword>
<dbReference type="Pfam" id="PF00672">
    <property type="entry name" value="HAMP"/>
    <property type="match status" value="1"/>
</dbReference>
<evidence type="ECO:0000313" key="12">
    <source>
        <dbReference type="Proteomes" id="UP000270112"/>
    </source>
</evidence>
<comment type="caution">
    <text evidence="10">The sequence shown here is derived from an EMBL/GenBank/DDBJ whole genome shotgun (WGS) entry which is preliminary data.</text>
</comment>
<evidence type="ECO:0000259" key="7">
    <source>
        <dbReference type="PROSITE" id="PS50111"/>
    </source>
</evidence>
<dbReference type="EMBL" id="QICC01000001">
    <property type="protein sequence ID" value="RNM43334.1"/>
    <property type="molecule type" value="Genomic_DNA"/>
</dbReference>
<dbReference type="PRINTS" id="PR00260">
    <property type="entry name" value="CHEMTRNSDUCR"/>
</dbReference>
<dbReference type="GO" id="GO:0005886">
    <property type="term" value="C:plasma membrane"/>
    <property type="evidence" value="ECO:0007669"/>
    <property type="project" value="TreeGrafter"/>
</dbReference>
<dbReference type="RefSeq" id="WP_114544966.1">
    <property type="nucleotide sequence ID" value="NZ_PPTT01000002.1"/>
</dbReference>
<sequence>MKSHSGFFARMRIGTTLGVSYVVVIVLLLISIAVSFVAVQQNAAATAEFYRRPFHVTKSALTLHGTFEQTALYLRELVNEPDAEQRAELLSSIKELANVRTEEFEFISSTFVADLDLLDKFKTANDDLVATRDRVVDVATSGDLDKARELFQTEYVPKKENAMALASDIVDTADGVASDFVDQTVTTKYQTYIILSIVAVIFIGIAVFTWRRISLAIAAPISEIEKGARRLAEGDLTTSIDYTSGNELGMLASSLNSSVASLKSYIHETDRVLTRLGDGQLNAVPRIEYAGDFSAIGASLERVTVSLRDTVERLSAAAEQVARSSAQMSDGSQIIAQGSAEQAMAIEELATSIQSITRVVGENTESVFVANNGAIEVLSSVESGNDQVTKTAQIIGEIKRNSLNISQLANAIEDIAFQTNILALNASVEAARAGDAGRGFAIVAEEVRRLAAQASEASKDADGLVARTLSSVEEGDAMIEVASNNMGEAVASAESVRKMMATITQTSTQQLDAIAQIRESMDRLSEVVQENSAASRESAAVSEELADQAIDLKHLLDRFSHDDQPRAESDR</sequence>
<dbReference type="AlphaFoldDB" id="A0A3N0J294"/>
<reference evidence="9 11" key="1">
    <citation type="journal article" date="2018" name="Elife">
        <title>Discovery and characterization of a prevalent human gut bacterial enzyme sufficient for the inactivation of a family of plant toxins.</title>
        <authorList>
            <person name="Koppel N."/>
            <person name="Bisanz J.E."/>
            <person name="Pandelia M.E."/>
            <person name="Turnbaugh P.J."/>
            <person name="Balskus E.P."/>
        </authorList>
    </citation>
    <scope>NUCLEOTIDE SEQUENCE [LARGE SCALE GENOMIC DNA]</scope>
    <source>
        <strain evidence="9 11">DSM 16107</strain>
    </source>
</reference>
<gene>
    <name evidence="9" type="ORF">C1876_01535</name>
    <name evidence="10" type="ORF">DMP09_00105</name>
</gene>
<feature type="transmembrane region" description="Helical" evidence="6">
    <location>
        <begin position="21"/>
        <end position="39"/>
    </location>
</feature>
<keyword evidence="2 6" id="KW-0812">Transmembrane</keyword>
<dbReference type="PROSITE" id="PS50885">
    <property type="entry name" value="HAMP"/>
    <property type="match status" value="1"/>
</dbReference>
<dbReference type="GO" id="GO:0007165">
    <property type="term" value="P:signal transduction"/>
    <property type="evidence" value="ECO:0007669"/>
    <property type="project" value="UniProtKB-KW"/>
</dbReference>
<dbReference type="SUPFAM" id="SSF58104">
    <property type="entry name" value="Methyl-accepting chemotaxis protein (MCP) signaling domain"/>
    <property type="match status" value="1"/>
</dbReference>
<dbReference type="Gene3D" id="1.10.287.950">
    <property type="entry name" value="Methyl-accepting chemotaxis protein"/>
    <property type="match status" value="1"/>
</dbReference>
<evidence type="ECO:0000313" key="9">
    <source>
        <dbReference type="EMBL" id="RDB71459.1"/>
    </source>
</evidence>
<accession>A0A3N0J294</accession>
<organism evidence="10 12">
    <name type="scientific">Eggerthella sinensis</name>
    <dbReference type="NCBI Taxonomy" id="242230"/>
    <lineage>
        <taxon>Bacteria</taxon>
        <taxon>Bacillati</taxon>
        <taxon>Actinomycetota</taxon>
        <taxon>Coriobacteriia</taxon>
        <taxon>Eggerthellales</taxon>
        <taxon>Eggerthellaceae</taxon>
        <taxon>Eggerthella</taxon>
    </lineage>
</organism>
<evidence type="ECO:0000313" key="11">
    <source>
        <dbReference type="Proteomes" id="UP000253817"/>
    </source>
</evidence>
<feature type="domain" description="Methyl-accepting transducer" evidence="7">
    <location>
        <begin position="317"/>
        <end position="546"/>
    </location>
</feature>
<dbReference type="InterPro" id="IPR024478">
    <property type="entry name" value="HlyB_4HB_MCP"/>
</dbReference>
<dbReference type="SMART" id="SM00283">
    <property type="entry name" value="MA"/>
    <property type="match status" value="1"/>
</dbReference>
<keyword evidence="1" id="KW-0145">Chemotaxis</keyword>
<keyword evidence="6" id="KW-0472">Membrane</keyword>
<evidence type="ECO:0000313" key="10">
    <source>
        <dbReference type="EMBL" id="RNM43334.1"/>
    </source>
</evidence>
<dbReference type="GO" id="GO:0004888">
    <property type="term" value="F:transmembrane signaling receptor activity"/>
    <property type="evidence" value="ECO:0007669"/>
    <property type="project" value="InterPro"/>
</dbReference>
<evidence type="ECO:0000256" key="1">
    <source>
        <dbReference type="ARBA" id="ARBA00022500"/>
    </source>
</evidence>
<dbReference type="InterPro" id="IPR051310">
    <property type="entry name" value="MCP_chemotaxis"/>
</dbReference>
<dbReference type="OrthoDB" id="1115140at2"/>
<dbReference type="PROSITE" id="PS50111">
    <property type="entry name" value="CHEMOTAXIS_TRANSDUC_2"/>
    <property type="match status" value="1"/>
</dbReference>
<evidence type="ECO:0000256" key="6">
    <source>
        <dbReference type="SAM" id="Phobius"/>
    </source>
</evidence>
<dbReference type="CDD" id="cd06225">
    <property type="entry name" value="HAMP"/>
    <property type="match status" value="1"/>
</dbReference>
<evidence type="ECO:0000256" key="2">
    <source>
        <dbReference type="ARBA" id="ARBA00022692"/>
    </source>
</evidence>
<dbReference type="InterPro" id="IPR003660">
    <property type="entry name" value="HAMP_dom"/>
</dbReference>
<evidence type="ECO:0000256" key="3">
    <source>
        <dbReference type="ARBA" id="ARBA00022989"/>
    </source>
</evidence>
<dbReference type="GO" id="GO:0006935">
    <property type="term" value="P:chemotaxis"/>
    <property type="evidence" value="ECO:0007669"/>
    <property type="project" value="UniProtKB-KW"/>
</dbReference>
<protein>
    <submittedName>
        <fullName evidence="10">Methyl-accepting chemotaxis protein</fullName>
    </submittedName>
</protein>
<dbReference type="InterPro" id="IPR004089">
    <property type="entry name" value="MCPsignal_dom"/>
</dbReference>
<dbReference type="PANTHER" id="PTHR43531:SF11">
    <property type="entry name" value="METHYL-ACCEPTING CHEMOTAXIS PROTEIN 3"/>
    <property type="match status" value="1"/>
</dbReference>
<feature type="transmembrane region" description="Helical" evidence="6">
    <location>
        <begin position="189"/>
        <end position="210"/>
    </location>
</feature>
<evidence type="ECO:0000256" key="5">
    <source>
        <dbReference type="PROSITE-ProRule" id="PRU00284"/>
    </source>
</evidence>
<feature type="domain" description="HAMP" evidence="8">
    <location>
        <begin position="215"/>
        <end position="267"/>
    </location>
</feature>
<name>A0A3N0J294_9ACTN</name>
<dbReference type="PANTHER" id="PTHR43531">
    <property type="entry name" value="PROTEIN ICFG"/>
    <property type="match status" value="1"/>
</dbReference>
<keyword evidence="3 6" id="KW-1133">Transmembrane helix</keyword>
<dbReference type="EMBL" id="PPTT01000002">
    <property type="protein sequence ID" value="RDB71459.1"/>
    <property type="molecule type" value="Genomic_DNA"/>
</dbReference>